<accession>A0A0F8WA69</accession>
<proteinExistence type="predicted"/>
<evidence type="ECO:0008006" key="2">
    <source>
        <dbReference type="Google" id="ProtNLM"/>
    </source>
</evidence>
<dbReference type="AlphaFoldDB" id="A0A0F8WA69"/>
<gene>
    <name evidence="1" type="ORF">LCGC14_3092100</name>
</gene>
<evidence type="ECO:0000313" key="1">
    <source>
        <dbReference type="EMBL" id="KKK53707.1"/>
    </source>
</evidence>
<sequence length="210" mass="22798">MTSSEQDWSKNLDVSKAVDEGITLPYAQINRFQYLENEMLLRTDTEGIYNISNPLLRQELILILSGFGASDGALRKGIYIRGSAVIELPSIIMHSERLAGMNTTAASDSFTIDSPGAEFTTGNYIEVGGEIRQISARGGDTTGTVSTSFSGNNASQPYALRSFEVQPLIPPRIARIIASQGNYDVVQGTEDVTTSIVGGKEAVFHDDQLW</sequence>
<feature type="non-terminal residue" evidence="1">
    <location>
        <position position="210"/>
    </location>
</feature>
<dbReference type="EMBL" id="LAZR01066367">
    <property type="protein sequence ID" value="KKK53707.1"/>
    <property type="molecule type" value="Genomic_DNA"/>
</dbReference>
<organism evidence="1">
    <name type="scientific">marine sediment metagenome</name>
    <dbReference type="NCBI Taxonomy" id="412755"/>
    <lineage>
        <taxon>unclassified sequences</taxon>
        <taxon>metagenomes</taxon>
        <taxon>ecological metagenomes</taxon>
    </lineage>
</organism>
<protein>
    <recommendedName>
        <fullName evidence="2">DUF4815 domain-containing protein</fullName>
    </recommendedName>
</protein>
<comment type="caution">
    <text evidence="1">The sequence shown here is derived from an EMBL/GenBank/DDBJ whole genome shotgun (WGS) entry which is preliminary data.</text>
</comment>
<name>A0A0F8WA69_9ZZZZ</name>
<reference evidence="1" key="1">
    <citation type="journal article" date="2015" name="Nature">
        <title>Complex archaea that bridge the gap between prokaryotes and eukaryotes.</title>
        <authorList>
            <person name="Spang A."/>
            <person name="Saw J.H."/>
            <person name="Jorgensen S.L."/>
            <person name="Zaremba-Niedzwiedzka K."/>
            <person name="Martijn J."/>
            <person name="Lind A.E."/>
            <person name="van Eijk R."/>
            <person name="Schleper C."/>
            <person name="Guy L."/>
            <person name="Ettema T.J."/>
        </authorList>
    </citation>
    <scope>NUCLEOTIDE SEQUENCE</scope>
</reference>